<dbReference type="InterPro" id="IPR002656">
    <property type="entry name" value="Acyl_transf_3_dom"/>
</dbReference>
<keyword evidence="3" id="KW-0012">Acyltransferase</keyword>
<reference evidence="3 4" key="1">
    <citation type="submission" date="2020-08" db="EMBL/GenBank/DDBJ databases">
        <title>Genome public.</title>
        <authorList>
            <person name="Liu C."/>
            <person name="Sun Q."/>
        </authorList>
    </citation>
    <scope>NUCLEOTIDE SEQUENCE [LARGE SCALE GENOMIC DNA]</scope>
    <source>
        <strain evidence="3 4">NSJ-21</strain>
    </source>
</reference>
<dbReference type="Pfam" id="PF01757">
    <property type="entry name" value="Acyl_transf_3"/>
    <property type="match status" value="1"/>
</dbReference>
<keyword evidence="4" id="KW-1185">Reference proteome</keyword>
<evidence type="ECO:0000313" key="4">
    <source>
        <dbReference type="Proteomes" id="UP000600230"/>
    </source>
</evidence>
<dbReference type="Proteomes" id="UP000600230">
    <property type="component" value="Unassembled WGS sequence"/>
</dbReference>
<organism evidence="3 4">
    <name type="scientific">Bacteroides parvus</name>
    <dbReference type="NCBI Taxonomy" id="2763025"/>
    <lineage>
        <taxon>Bacteria</taxon>
        <taxon>Pseudomonadati</taxon>
        <taxon>Bacteroidota</taxon>
        <taxon>Bacteroidia</taxon>
        <taxon>Bacteroidales</taxon>
        <taxon>Bacteroidaceae</taxon>
        <taxon>Bacteroides</taxon>
    </lineage>
</organism>
<keyword evidence="1" id="KW-1133">Transmembrane helix</keyword>
<dbReference type="GO" id="GO:0016746">
    <property type="term" value="F:acyltransferase activity"/>
    <property type="evidence" value="ECO:0007669"/>
    <property type="project" value="UniProtKB-KW"/>
</dbReference>
<evidence type="ECO:0000313" key="3">
    <source>
        <dbReference type="EMBL" id="MBC5591843.1"/>
    </source>
</evidence>
<keyword evidence="1" id="KW-0472">Membrane</keyword>
<dbReference type="PANTHER" id="PTHR37312">
    <property type="entry name" value="MEMBRANE-BOUND ACYLTRANSFERASE YKRP-RELATED"/>
    <property type="match status" value="1"/>
</dbReference>
<feature type="transmembrane region" description="Helical" evidence="1">
    <location>
        <begin position="126"/>
        <end position="145"/>
    </location>
</feature>
<keyword evidence="1" id="KW-0812">Transmembrane</keyword>
<evidence type="ECO:0000256" key="1">
    <source>
        <dbReference type="SAM" id="Phobius"/>
    </source>
</evidence>
<protein>
    <submittedName>
        <fullName evidence="3">Acyltransferase family protein</fullName>
    </submittedName>
</protein>
<dbReference type="PANTHER" id="PTHR37312:SF1">
    <property type="entry name" value="MEMBRANE-BOUND ACYLTRANSFERASE YKRP-RELATED"/>
    <property type="match status" value="1"/>
</dbReference>
<proteinExistence type="predicted"/>
<gene>
    <name evidence="3" type="ORF">H8S53_11460</name>
</gene>
<name>A0ABR7C2V2_9BACE</name>
<feature type="transmembrane region" description="Helical" evidence="1">
    <location>
        <begin position="31"/>
        <end position="49"/>
    </location>
</feature>
<feature type="transmembrane region" description="Helical" evidence="1">
    <location>
        <begin position="152"/>
        <end position="169"/>
    </location>
</feature>
<dbReference type="RefSeq" id="WP_186905796.1">
    <property type="nucleotide sequence ID" value="NZ_JACOOG010000001.1"/>
</dbReference>
<feature type="transmembrane region" description="Helical" evidence="1">
    <location>
        <begin position="70"/>
        <end position="91"/>
    </location>
</feature>
<feature type="domain" description="Acyltransferase 3" evidence="2">
    <location>
        <begin position="7"/>
        <end position="225"/>
    </location>
</feature>
<dbReference type="InterPro" id="IPR052734">
    <property type="entry name" value="Nod_factor_acetyltransferase"/>
</dbReference>
<accession>A0ABR7C2V2</accession>
<sequence length="242" mass="27782">MATKRIDYIDAIKGFSVLWVVLYHFDLTGVAINAPLRLPLFFLVSGLFFRQRSCFKDFFVKKVNTLLVPFVFFWLFGITLQLLVQCVRYLFEGLFEFSILDKFVGLAKLFTVIPINALEPNPLGVGGIWFLIGLFCLQMIYYGLLRLSSNKFFLLSVALGAYYLSFYLLDNVCGFGTFLYVPYSLRFLIFYVMGHQFYGMFVQHIQKLREKVIYLSGLTIAFVAVTVLKYSLIININILGGG</sequence>
<comment type="caution">
    <text evidence="3">The sequence shown here is derived from an EMBL/GenBank/DDBJ whole genome shotgun (WGS) entry which is preliminary data.</text>
</comment>
<feature type="transmembrane region" description="Helical" evidence="1">
    <location>
        <begin position="175"/>
        <end position="192"/>
    </location>
</feature>
<keyword evidence="3" id="KW-0808">Transferase</keyword>
<feature type="transmembrane region" description="Helical" evidence="1">
    <location>
        <begin position="212"/>
        <end position="233"/>
    </location>
</feature>
<evidence type="ECO:0000259" key="2">
    <source>
        <dbReference type="Pfam" id="PF01757"/>
    </source>
</evidence>
<dbReference type="EMBL" id="JACOOG010000001">
    <property type="protein sequence ID" value="MBC5591843.1"/>
    <property type="molecule type" value="Genomic_DNA"/>
</dbReference>